<dbReference type="Proteomes" id="UP000324800">
    <property type="component" value="Unassembled WGS sequence"/>
</dbReference>
<dbReference type="EMBL" id="SNRW01001867">
    <property type="protein sequence ID" value="KAA6394723.1"/>
    <property type="molecule type" value="Genomic_DNA"/>
</dbReference>
<dbReference type="InterPro" id="IPR045455">
    <property type="entry name" value="NrS-1_pol-like_helicase"/>
</dbReference>
<dbReference type="AlphaFoldDB" id="A0A5J4WJ20"/>
<feature type="domain" description="NrS-1 polymerase-like helicase" evidence="1">
    <location>
        <begin position="111"/>
        <end position="220"/>
    </location>
</feature>
<dbReference type="Pfam" id="PF19263">
    <property type="entry name" value="DUF5906"/>
    <property type="match status" value="1"/>
</dbReference>
<dbReference type="OrthoDB" id="103748at2759"/>
<evidence type="ECO:0000259" key="1">
    <source>
        <dbReference type="Pfam" id="PF19263"/>
    </source>
</evidence>
<sequence>MLKVAPFQNGQCYIIKEYDCINDTNVIHYKNKQAIYDQFRAIRLWQDGKKKITVVDYNQVDEIDYQKIELFIGLVKDTIAANDDRIYEYLLNWFAYIVQKTGKKTETAVILQGLQGIGKNIYINVLSEILADYSAKKITKIDEFVGNLNSFIENTMLAVPNELKNCGEYRTSNMDSMKSIITEGSFRINEKYVPRYEAENVVNLIIETNNMFPIKIENSDRSYVICKCNPVHRGDLEYFTNLCNSFDEDFYNNLFTFQLTRDISSFNPRDIPMTDAKKDIIRASRSQVDDVIIKHFKVFQAGVTTHVAESWKPQDMKIKNYEIVNKNVCNKVKKQTNGVRQYVYQMKEVMVSIYQNLLDDEKNDNIKEQEQNHDGIEYVADKEE</sequence>
<name>A0A5J4WJ20_9EUKA</name>
<gene>
    <name evidence="2" type="ORF">EZS28_009748</name>
</gene>
<dbReference type="InterPro" id="IPR027417">
    <property type="entry name" value="P-loop_NTPase"/>
</dbReference>
<proteinExistence type="predicted"/>
<protein>
    <recommendedName>
        <fullName evidence="1">NrS-1 polymerase-like helicase domain-containing protein</fullName>
    </recommendedName>
</protein>
<evidence type="ECO:0000313" key="2">
    <source>
        <dbReference type="EMBL" id="KAA6394723.1"/>
    </source>
</evidence>
<accession>A0A5J4WJ20</accession>
<dbReference type="Gene3D" id="3.40.50.300">
    <property type="entry name" value="P-loop containing nucleotide triphosphate hydrolases"/>
    <property type="match status" value="1"/>
</dbReference>
<reference evidence="2 3" key="1">
    <citation type="submission" date="2019-03" db="EMBL/GenBank/DDBJ databases">
        <title>Single cell metagenomics reveals metabolic interactions within the superorganism composed of flagellate Streblomastix strix and complex community of Bacteroidetes bacteria on its surface.</title>
        <authorList>
            <person name="Treitli S.C."/>
            <person name="Kolisko M."/>
            <person name="Husnik F."/>
            <person name="Keeling P."/>
            <person name="Hampl V."/>
        </authorList>
    </citation>
    <scope>NUCLEOTIDE SEQUENCE [LARGE SCALE GENOMIC DNA]</scope>
    <source>
        <strain evidence="2">ST1C</strain>
    </source>
</reference>
<organism evidence="2 3">
    <name type="scientific">Streblomastix strix</name>
    <dbReference type="NCBI Taxonomy" id="222440"/>
    <lineage>
        <taxon>Eukaryota</taxon>
        <taxon>Metamonada</taxon>
        <taxon>Preaxostyla</taxon>
        <taxon>Oxymonadida</taxon>
        <taxon>Streblomastigidae</taxon>
        <taxon>Streblomastix</taxon>
    </lineage>
</organism>
<comment type="caution">
    <text evidence="2">The sequence shown here is derived from an EMBL/GenBank/DDBJ whole genome shotgun (WGS) entry which is preliminary data.</text>
</comment>
<evidence type="ECO:0000313" key="3">
    <source>
        <dbReference type="Proteomes" id="UP000324800"/>
    </source>
</evidence>